<proteinExistence type="predicted"/>
<evidence type="ECO:0000313" key="1">
    <source>
        <dbReference type="EMBL" id="CAH1962757.1"/>
    </source>
</evidence>
<name>A0A9P0JXC1_ACAOB</name>
<dbReference type="AlphaFoldDB" id="A0A9P0JXC1"/>
<accession>A0A9P0JXC1</accession>
<evidence type="ECO:0000313" key="2">
    <source>
        <dbReference type="Proteomes" id="UP001152888"/>
    </source>
</evidence>
<comment type="caution">
    <text evidence="1">The sequence shown here is derived from an EMBL/GenBank/DDBJ whole genome shotgun (WGS) entry which is preliminary data.</text>
</comment>
<reference evidence="1" key="1">
    <citation type="submission" date="2022-03" db="EMBL/GenBank/DDBJ databases">
        <authorList>
            <person name="Sayadi A."/>
        </authorList>
    </citation>
    <scope>NUCLEOTIDE SEQUENCE</scope>
</reference>
<dbReference type="Proteomes" id="UP001152888">
    <property type="component" value="Unassembled WGS sequence"/>
</dbReference>
<gene>
    <name evidence="1" type="ORF">ACAOBT_LOCUS4845</name>
</gene>
<keyword evidence="2" id="KW-1185">Reference proteome</keyword>
<sequence>MDRRKKLTLNIGHRPRFGSVLESICHPFQHGGHLSIRGFLWRNLFLSLYLGDNYFSIFKCSLSSQHIATHFGRHWYNVPF</sequence>
<dbReference type="EMBL" id="CAKOFQ010006703">
    <property type="protein sequence ID" value="CAH1962757.1"/>
    <property type="molecule type" value="Genomic_DNA"/>
</dbReference>
<protein>
    <submittedName>
        <fullName evidence="1">Uncharacterized protein</fullName>
    </submittedName>
</protein>
<organism evidence="1 2">
    <name type="scientific">Acanthoscelides obtectus</name>
    <name type="common">Bean weevil</name>
    <name type="synonym">Bruchus obtectus</name>
    <dbReference type="NCBI Taxonomy" id="200917"/>
    <lineage>
        <taxon>Eukaryota</taxon>
        <taxon>Metazoa</taxon>
        <taxon>Ecdysozoa</taxon>
        <taxon>Arthropoda</taxon>
        <taxon>Hexapoda</taxon>
        <taxon>Insecta</taxon>
        <taxon>Pterygota</taxon>
        <taxon>Neoptera</taxon>
        <taxon>Endopterygota</taxon>
        <taxon>Coleoptera</taxon>
        <taxon>Polyphaga</taxon>
        <taxon>Cucujiformia</taxon>
        <taxon>Chrysomeloidea</taxon>
        <taxon>Chrysomelidae</taxon>
        <taxon>Bruchinae</taxon>
        <taxon>Bruchini</taxon>
        <taxon>Acanthoscelides</taxon>
    </lineage>
</organism>